<dbReference type="EMBL" id="QEWP01000004">
    <property type="protein sequence ID" value="PWE00077.1"/>
    <property type="molecule type" value="Genomic_DNA"/>
</dbReference>
<evidence type="ECO:0000259" key="2">
    <source>
        <dbReference type="PROSITE" id="PS51762"/>
    </source>
</evidence>
<protein>
    <submittedName>
        <fullName evidence="3">Glycoside hydrolase family 16</fullName>
    </submittedName>
</protein>
<organism evidence="3 4">
    <name type="scientific">Marinilabilia rubra</name>
    <dbReference type="NCBI Taxonomy" id="2162893"/>
    <lineage>
        <taxon>Bacteria</taxon>
        <taxon>Pseudomonadati</taxon>
        <taxon>Bacteroidota</taxon>
        <taxon>Bacteroidia</taxon>
        <taxon>Marinilabiliales</taxon>
        <taxon>Marinilabiliaceae</taxon>
        <taxon>Marinilabilia</taxon>
    </lineage>
</organism>
<dbReference type="PROSITE" id="PS51762">
    <property type="entry name" value="GH16_2"/>
    <property type="match status" value="1"/>
</dbReference>
<dbReference type="GO" id="GO:0004553">
    <property type="term" value="F:hydrolase activity, hydrolyzing O-glycosyl compounds"/>
    <property type="evidence" value="ECO:0007669"/>
    <property type="project" value="InterPro"/>
</dbReference>
<dbReference type="PANTHER" id="PTHR10963">
    <property type="entry name" value="GLYCOSYL HYDROLASE-RELATED"/>
    <property type="match status" value="1"/>
</dbReference>
<keyword evidence="4" id="KW-1185">Reference proteome</keyword>
<dbReference type="OrthoDB" id="9809583at2"/>
<dbReference type="CDD" id="cd00413">
    <property type="entry name" value="Glyco_hydrolase_16"/>
    <property type="match status" value="1"/>
</dbReference>
<dbReference type="InterPro" id="IPR013320">
    <property type="entry name" value="ConA-like_dom_sf"/>
</dbReference>
<reference evidence="3 4" key="1">
    <citation type="submission" date="2018-05" db="EMBL/GenBank/DDBJ databases">
        <title>Marinilabilia rubrum sp. nov., isolated from saltern sediment.</title>
        <authorList>
            <person name="Zhang R."/>
        </authorList>
    </citation>
    <scope>NUCLEOTIDE SEQUENCE [LARGE SCALE GENOMIC DNA]</scope>
    <source>
        <strain evidence="3 4">WTE16</strain>
    </source>
</reference>
<sequence>MAGIFGSIFGSKFPDTGKYEAAQIELRENFRKFQEISESTLLKRYLELDHEVHSGDFEKRVDELKNKKFKDTQQYQQLKRFKELDKSKDIKTYLKLSKSGQGKKTEEILESDKFKRFRELEKYTNSPEFYKAKASSDFKKSEAHDAYKEYKRLKNDHSIKWAIKSEKSSAYQTFKKLEDSQKLTNFFELKATIESKEFKDFKDYMEDKHRFKKSDEAALLNEFSDLKKNKDIVWYLKTKQEKPFEEFKKWEITFQDDFDKANLDRNKWITGYYWGKALMNDTYSLENEKQLFSDSNVELRDSNLRITTQRETAIGKAWNPSWGFREKEFNFTSGLVSTGQSFRQQYGRFEAKVRFNASSPIVNAFWMVGEKMTPHIDIFKSVFSGGKALETGVISKLKEKELTEARKRIKGANFTKDYYIYSLDWSPKELVWKINGVEVFRQTKNIPEEPMYLSFSTILPEEPKEKDLPAIMEINWVRCYKHI</sequence>
<evidence type="ECO:0000313" key="4">
    <source>
        <dbReference type="Proteomes" id="UP000244956"/>
    </source>
</evidence>
<comment type="caution">
    <text evidence="3">The sequence shown here is derived from an EMBL/GenBank/DDBJ whole genome shotgun (WGS) entry which is preliminary data.</text>
</comment>
<comment type="similarity">
    <text evidence="1">Belongs to the glycosyl hydrolase 16 family.</text>
</comment>
<dbReference type="InterPro" id="IPR050546">
    <property type="entry name" value="Glycosyl_Hydrlase_16"/>
</dbReference>
<gene>
    <name evidence="3" type="ORF">DDZ16_06885</name>
</gene>
<dbReference type="Proteomes" id="UP000244956">
    <property type="component" value="Unassembled WGS sequence"/>
</dbReference>
<dbReference type="InterPro" id="IPR000757">
    <property type="entry name" value="Beta-glucanase-like"/>
</dbReference>
<evidence type="ECO:0000256" key="1">
    <source>
        <dbReference type="ARBA" id="ARBA00006865"/>
    </source>
</evidence>
<dbReference type="Pfam" id="PF00722">
    <property type="entry name" value="Glyco_hydro_16"/>
    <property type="match status" value="1"/>
</dbReference>
<evidence type="ECO:0000313" key="3">
    <source>
        <dbReference type="EMBL" id="PWE00077.1"/>
    </source>
</evidence>
<accession>A0A2U2BAM1</accession>
<dbReference type="AlphaFoldDB" id="A0A2U2BAM1"/>
<dbReference type="RefSeq" id="WP_109263700.1">
    <property type="nucleotide sequence ID" value="NZ_QEWP01000004.1"/>
</dbReference>
<proteinExistence type="inferred from homology"/>
<dbReference type="GO" id="GO:0005975">
    <property type="term" value="P:carbohydrate metabolic process"/>
    <property type="evidence" value="ECO:0007669"/>
    <property type="project" value="InterPro"/>
</dbReference>
<dbReference type="SUPFAM" id="SSF49899">
    <property type="entry name" value="Concanavalin A-like lectins/glucanases"/>
    <property type="match status" value="1"/>
</dbReference>
<name>A0A2U2BAM1_9BACT</name>
<dbReference type="Gene3D" id="2.60.120.200">
    <property type="match status" value="1"/>
</dbReference>
<keyword evidence="3" id="KW-0378">Hydrolase</keyword>
<dbReference type="PANTHER" id="PTHR10963:SF55">
    <property type="entry name" value="GLYCOSIDE HYDROLASE FAMILY 16 PROTEIN"/>
    <property type="match status" value="1"/>
</dbReference>
<feature type="domain" description="GH16" evidence="2">
    <location>
        <begin position="214"/>
        <end position="483"/>
    </location>
</feature>